<keyword evidence="3" id="KW-0539">Nucleus</keyword>
<dbReference type="InterPro" id="IPR004827">
    <property type="entry name" value="bZIP"/>
</dbReference>
<dbReference type="PROSITE" id="PS00036">
    <property type="entry name" value="BZIP_BASIC"/>
    <property type="match status" value="1"/>
</dbReference>
<feature type="coiled-coil region" evidence="4">
    <location>
        <begin position="156"/>
        <end position="183"/>
    </location>
</feature>
<organism evidence="7 8">
    <name type="scientific">Cinchona calisaya</name>
    <dbReference type="NCBI Taxonomy" id="153742"/>
    <lineage>
        <taxon>Eukaryota</taxon>
        <taxon>Viridiplantae</taxon>
        <taxon>Streptophyta</taxon>
        <taxon>Embryophyta</taxon>
        <taxon>Tracheophyta</taxon>
        <taxon>Spermatophyta</taxon>
        <taxon>Magnoliopsida</taxon>
        <taxon>eudicotyledons</taxon>
        <taxon>Gunneridae</taxon>
        <taxon>Pentapetalae</taxon>
        <taxon>asterids</taxon>
        <taxon>lamiids</taxon>
        <taxon>Gentianales</taxon>
        <taxon>Rubiaceae</taxon>
        <taxon>Cinchonoideae</taxon>
        <taxon>Cinchoneae</taxon>
        <taxon>Cinchona</taxon>
    </lineage>
</organism>
<protein>
    <recommendedName>
        <fullName evidence="6">BZIP domain-containing protein</fullName>
    </recommendedName>
</protein>
<dbReference type="GO" id="GO:0005634">
    <property type="term" value="C:nucleus"/>
    <property type="evidence" value="ECO:0007669"/>
    <property type="project" value="UniProtKB-SubCell"/>
</dbReference>
<dbReference type="SUPFAM" id="SSF57959">
    <property type="entry name" value="Leucine zipper domain"/>
    <property type="match status" value="1"/>
</dbReference>
<dbReference type="FunFam" id="1.20.5.170:FF:000036">
    <property type="entry name" value="ABSCISIC ACID-INSENSITIVE 5-like protein 2"/>
    <property type="match status" value="1"/>
</dbReference>
<accession>A0ABD2ZAP6</accession>
<dbReference type="PROSITE" id="PS50217">
    <property type="entry name" value="BZIP"/>
    <property type="match status" value="1"/>
</dbReference>
<comment type="caution">
    <text evidence="7">The sequence shown here is derived from an EMBL/GenBank/DDBJ whole genome shotgun (WGS) entry which is preliminary data.</text>
</comment>
<comment type="subcellular location">
    <subcellularLocation>
        <location evidence="1">Nucleus</location>
    </subcellularLocation>
</comment>
<keyword evidence="4" id="KW-0175">Coiled coil</keyword>
<reference evidence="7 8" key="1">
    <citation type="submission" date="2024-11" db="EMBL/GenBank/DDBJ databases">
        <title>A near-complete genome assembly of Cinchona calisaya.</title>
        <authorList>
            <person name="Lian D.C."/>
            <person name="Zhao X.W."/>
            <person name="Wei L."/>
        </authorList>
    </citation>
    <scope>NUCLEOTIDE SEQUENCE [LARGE SCALE GENOMIC DNA]</scope>
    <source>
        <tissue evidence="7">Nenye</tissue>
    </source>
</reference>
<dbReference type="InterPro" id="IPR046347">
    <property type="entry name" value="bZIP_sf"/>
</dbReference>
<dbReference type="CDD" id="cd14707">
    <property type="entry name" value="bZIP_plant_BZIP46"/>
    <property type="match status" value="1"/>
</dbReference>
<sequence>MEEVWKDICLSSDLGNPAAKTTVSNPSSTGALEGISFQEFLSRPNHHRRRRENDRHSSFGSTGEGGFFESRGQHPAATAILSLNKTRAVTPSLFSLADQLDHDVVVNLEKSSTANEFSILPKKRIPQNEDICQRYKRMIKNRESAARSRARKQAYTNELEHKVARLMEENAKLRRQQEKLYLRGPAQFPKKHKLSRTLTAPF</sequence>
<evidence type="ECO:0000313" key="7">
    <source>
        <dbReference type="EMBL" id="KAL3514803.1"/>
    </source>
</evidence>
<dbReference type="Gene3D" id="1.20.5.170">
    <property type="match status" value="1"/>
</dbReference>
<dbReference type="PANTHER" id="PTHR22952:SF433">
    <property type="entry name" value="PROTEIN FD"/>
    <property type="match status" value="1"/>
</dbReference>
<dbReference type="AlphaFoldDB" id="A0ABD2ZAP6"/>
<feature type="domain" description="BZIP" evidence="6">
    <location>
        <begin position="133"/>
        <end position="180"/>
    </location>
</feature>
<proteinExistence type="predicted"/>
<dbReference type="SMART" id="SM00338">
    <property type="entry name" value="BRLZ"/>
    <property type="match status" value="1"/>
</dbReference>
<dbReference type="Proteomes" id="UP001630127">
    <property type="component" value="Unassembled WGS sequence"/>
</dbReference>
<name>A0ABD2ZAP6_9GENT</name>
<dbReference type="InterPro" id="IPR043452">
    <property type="entry name" value="BZIP46-like"/>
</dbReference>
<evidence type="ECO:0000256" key="4">
    <source>
        <dbReference type="SAM" id="Coils"/>
    </source>
</evidence>
<dbReference type="Pfam" id="PF00170">
    <property type="entry name" value="bZIP_1"/>
    <property type="match status" value="1"/>
</dbReference>
<evidence type="ECO:0000256" key="1">
    <source>
        <dbReference type="ARBA" id="ARBA00004123"/>
    </source>
</evidence>
<evidence type="ECO:0000256" key="5">
    <source>
        <dbReference type="SAM" id="MobiDB-lite"/>
    </source>
</evidence>
<evidence type="ECO:0000256" key="2">
    <source>
        <dbReference type="ARBA" id="ARBA00023125"/>
    </source>
</evidence>
<feature type="region of interest" description="Disordered" evidence="5">
    <location>
        <begin position="42"/>
        <end position="70"/>
    </location>
</feature>
<dbReference type="GO" id="GO:0003677">
    <property type="term" value="F:DNA binding"/>
    <property type="evidence" value="ECO:0007669"/>
    <property type="project" value="UniProtKB-KW"/>
</dbReference>
<evidence type="ECO:0000256" key="3">
    <source>
        <dbReference type="ARBA" id="ARBA00023242"/>
    </source>
</evidence>
<gene>
    <name evidence="7" type="ORF">ACH5RR_027520</name>
</gene>
<evidence type="ECO:0000313" key="8">
    <source>
        <dbReference type="Proteomes" id="UP001630127"/>
    </source>
</evidence>
<evidence type="ECO:0000259" key="6">
    <source>
        <dbReference type="PROSITE" id="PS50217"/>
    </source>
</evidence>
<dbReference type="PANTHER" id="PTHR22952">
    <property type="entry name" value="CAMP-RESPONSE ELEMENT BINDING PROTEIN-RELATED"/>
    <property type="match status" value="1"/>
</dbReference>
<keyword evidence="8" id="KW-1185">Reference proteome</keyword>
<dbReference type="EMBL" id="JBJUIK010000011">
    <property type="protein sequence ID" value="KAL3514803.1"/>
    <property type="molecule type" value="Genomic_DNA"/>
</dbReference>
<keyword evidence="2" id="KW-0238">DNA-binding</keyword>